<evidence type="ECO:0000256" key="1">
    <source>
        <dbReference type="ARBA" id="ARBA00023015"/>
    </source>
</evidence>
<evidence type="ECO:0000256" key="2">
    <source>
        <dbReference type="ARBA" id="ARBA00023125"/>
    </source>
</evidence>
<dbReference type="SUPFAM" id="SSF46894">
    <property type="entry name" value="C-terminal effector domain of the bipartite response regulators"/>
    <property type="match status" value="1"/>
</dbReference>
<evidence type="ECO:0000313" key="5">
    <source>
        <dbReference type="EMBL" id="OOP67591.1"/>
    </source>
</evidence>
<dbReference type="PROSITE" id="PS50043">
    <property type="entry name" value="HTH_LUXR_2"/>
    <property type="match status" value="1"/>
</dbReference>
<proteinExistence type="predicted"/>
<evidence type="ECO:0000313" key="6">
    <source>
        <dbReference type="Proteomes" id="UP000189761"/>
    </source>
</evidence>
<keyword evidence="1" id="KW-0805">Transcription regulation</keyword>
<dbReference type="Proteomes" id="UP000189761">
    <property type="component" value="Unassembled WGS sequence"/>
</dbReference>
<dbReference type="Pfam" id="PF00196">
    <property type="entry name" value="GerE"/>
    <property type="match status" value="1"/>
</dbReference>
<dbReference type="GO" id="GO:0006355">
    <property type="term" value="P:regulation of DNA-templated transcription"/>
    <property type="evidence" value="ECO:0007669"/>
    <property type="project" value="InterPro"/>
</dbReference>
<dbReference type="InterPro" id="IPR000792">
    <property type="entry name" value="Tscrpt_reg_LuxR_C"/>
</dbReference>
<organism evidence="5 6">
    <name type="scientific">Heyndrickxia oleronia</name>
    <dbReference type="NCBI Taxonomy" id="38875"/>
    <lineage>
        <taxon>Bacteria</taxon>
        <taxon>Bacillati</taxon>
        <taxon>Bacillota</taxon>
        <taxon>Bacilli</taxon>
        <taxon>Bacillales</taxon>
        <taxon>Bacillaceae</taxon>
        <taxon>Heyndrickxia</taxon>
    </lineage>
</organism>
<keyword evidence="6" id="KW-1185">Reference proteome</keyword>
<protein>
    <submittedName>
        <fullName evidence="5">Helix-turn-helix transcriptional regulator</fullName>
    </submittedName>
</protein>
<keyword evidence="3" id="KW-0804">Transcription</keyword>
<dbReference type="InterPro" id="IPR036388">
    <property type="entry name" value="WH-like_DNA-bd_sf"/>
</dbReference>
<dbReference type="GO" id="GO:0003677">
    <property type="term" value="F:DNA binding"/>
    <property type="evidence" value="ECO:0007669"/>
    <property type="project" value="UniProtKB-KW"/>
</dbReference>
<evidence type="ECO:0000256" key="3">
    <source>
        <dbReference type="ARBA" id="ARBA00023163"/>
    </source>
</evidence>
<accession>A0A8E2ICU7</accession>
<dbReference type="Gene3D" id="1.10.10.10">
    <property type="entry name" value="Winged helix-like DNA-binding domain superfamily/Winged helix DNA-binding domain"/>
    <property type="match status" value="1"/>
</dbReference>
<keyword evidence="2" id="KW-0238">DNA-binding</keyword>
<sequence>MLVPFNTLYEQVQRIEQAESHEDQLFLILKTYMELYPVLNATLSRYSSLGFLGEGIISIDMKALEYISEMRDDIRSIPIVYSAIQERRSKICKGIDCLKMTSSKYQIASNVQAISVTPISYGTFVFGFICSTLFEPKQPLNDGLLDSFTQFGKLVGQIMAGTAFIHNGMKLSKREIEVMRRVSWGESAKEMAATMKISEFTINQYVKSSIKKLGANNRAQAVGILLREGIIT</sequence>
<dbReference type="AlphaFoldDB" id="A0A8E2ICU7"/>
<dbReference type="EMBL" id="MTLA01000183">
    <property type="protein sequence ID" value="OOP67591.1"/>
    <property type="molecule type" value="Genomic_DNA"/>
</dbReference>
<dbReference type="SMART" id="SM00421">
    <property type="entry name" value="HTH_LUXR"/>
    <property type="match status" value="1"/>
</dbReference>
<dbReference type="PRINTS" id="PR00038">
    <property type="entry name" value="HTHLUXR"/>
</dbReference>
<dbReference type="InterPro" id="IPR016032">
    <property type="entry name" value="Sig_transdc_resp-reg_C-effctor"/>
</dbReference>
<dbReference type="PANTHER" id="PTHR44688:SF16">
    <property type="entry name" value="DNA-BINDING TRANSCRIPTIONAL ACTIVATOR DEVR_DOSR"/>
    <property type="match status" value="1"/>
</dbReference>
<comment type="caution">
    <text evidence="5">The sequence shown here is derived from an EMBL/GenBank/DDBJ whole genome shotgun (WGS) entry which is preliminary data.</text>
</comment>
<name>A0A8E2ICU7_9BACI</name>
<evidence type="ECO:0000259" key="4">
    <source>
        <dbReference type="PROSITE" id="PS50043"/>
    </source>
</evidence>
<reference evidence="5 6" key="1">
    <citation type="submission" date="2017-01" db="EMBL/GenBank/DDBJ databases">
        <title>Draft genome sequence of Bacillus oleronius.</title>
        <authorList>
            <person name="Allam M."/>
        </authorList>
    </citation>
    <scope>NUCLEOTIDE SEQUENCE [LARGE SCALE GENOMIC DNA]</scope>
    <source>
        <strain evidence="5 6">DSM 9356</strain>
    </source>
</reference>
<dbReference type="CDD" id="cd06170">
    <property type="entry name" value="LuxR_C_like"/>
    <property type="match status" value="1"/>
</dbReference>
<gene>
    <name evidence="5" type="ORF">BWZ43_14980</name>
</gene>
<dbReference type="RefSeq" id="WP_078110583.1">
    <property type="nucleotide sequence ID" value="NZ_CP065424.1"/>
</dbReference>
<feature type="domain" description="HTH luxR-type" evidence="4">
    <location>
        <begin position="163"/>
        <end position="229"/>
    </location>
</feature>
<dbReference type="PANTHER" id="PTHR44688">
    <property type="entry name" value="DNA-BINDING TRANSCRIPTIONAL ACTIVATOR DEVR_DOSR"/>
    <property type="match status" value="1"/>
</dbReference>